<dbReference type="PROSITE" id="PS50290">
    <property type="entry name" value="PI3_4_KINASE_3"/>
    <property type="match status" value="1"/>
</dbReference>
<dbReference type="SMART" id="SM01345">
    <property type="entry name" value="Rapamycin_bind"/>
    <property type="match status" value="1"/>
</dbReference>
<feature type="region of interest" description="Disordered" evidence="10">
    <location>
        <begin position="422"/>
        <end position="443"/>
    </location>
</feature>
<dbReference type="Gene3D" id="1.10.1070.11">
    <property type="entry name" value="Phosphatidylinositol 3-/4-kinase, catalytic domain"/>
    <property type="match status" value="1"/>
</dbReference>
<dbReference type="SUPFAM" id="SSF56112">
    <property type="entry name" value="Protein kinase-like (PK-like)"/>
    <property type="match status" value="1"/>
</dbReference>
<dbReference type="InterPro" id="IPR036940">
    <property type="entry name" value="PI3/4_kinase_cat_sf"/>
</dbReference>
<feature type="compositionally biased region" description="Polar residues" evidence="10">
    <location>
        <begin position="422"/>
        <end position="434"/>
    </location>
</feature>
<feature type="region of interest" description="Disordered" evidence="10">
    <location>
        <begin position="1126"/>
        <end position="1219"/>
    </location>
</feature>
<dbReference type="CDD" id="cd05169">
    <property type="entry name" value="PIKKc_TOR"/>
    <property type="match status" value="1"/>
</dbReference>
<dbReference type="EMBL" id="HBHK01021896">
    <property type="protein sequence ID" value="CAD9699438.1"/>
    <property type="molecule type" value="Transcribed_RNA"/>
</dbReference>
<dbReference type="SUPFAM" id="SSF48371">
    <property type="entry name" value="ARM repeat"/>
    <property type="match status" value="1"/>
</dbReference>
<dbReference type="FunFam" id="1.10.1070.11:FF:000029">
    <property type="entry name" value="Serine/threonine-protein kinase TOR"/>
    <property type="match status" value="1"/>
</dbReference>
<evidence type="ECO:0000259" key="13">
    <source>
        <dbReference type="PROSITE" id="PS51190"/>
    </source>
</evidence>
<accession>A0A7S2WNP5</accession>
<dbReference type="InterPro" id="IPR016024">
    <property type="entry name" value="ARM-type_fold"/>
</dbReference>
<dbReference type="SMART" id="SM01346">
    <property type="entry name" value="DUF3385"/>
    <property type="match status" value="1"/>
</dbReference>
<dbReference type="GO" id="GO:0031929">
    <property type="term" value="P:TOR signaling"/>
    <property type="evidence" value="ECO:0007669"/>
    <property type="project" value="TreeGrafter"/>
</dbReference>
<comment type="catalytic activity">
    <reaction evidence="8">
        <text>L-threonyl-[protein] + ATP = O-phospho-L-threonyl-[protein] + ADP + H(+)</text>
        <dbReference type="Rhea" id="RHEA:46608"/>
        <dbReference type="Rhea" id="RHEA-COMP:11060"/>
        <dbReference type="Rhea" id="RHEA-COMP:11605"/>
        <dbReference type="ChEBI" id="CHEBI:15378"/>
        <dbReference type="ChEBI" id="CHEBI:30013"/>
        <dbReference type="ChEBI" id="CHEBI:30616"/>
        <dbReference type="ChEBI" id="CHEBI:61977"/>
        <dbReference type="ChEBI" id="CHEBI:456216"/>
        <dbReference type="EC" id="2.7.11.1"/>
    </reaction>
</comment>
<dbReference type="InterPro" id="IPR026683">
    <property type="entry name" value="TOR_cat"/>
</dbReference>
<dbReference type="InterPro" id="IPR014009">
    <property type="entry name" value="PIK_FAT"/>
</dbReference>
<feature type="region of interest" description="Disordered" evidence="10">
    <location>
        <begin position="1047"/>
        <end position="1073"/>
    </location>
</feature>
<dbReference type="Gene3D" id="1.25.10.10">
    <property type="entry name" value="Leucine-rich Repeat Variant"/>
    <property type="match status" value="3"/>
</dbReference>
<dbReference type="Pfam" id="PF02259">
    <property type="entry name" value="FAT"/>
    <property type="match status" value="1"/>
</dbReference>
<feature type="compositionally biased region" description="Basic and acidic residues" evidence="10">
    <location>
        <begin position="1658"/>
        <end position="1675"/>
    </location>
</feature>
<feature type="compositionally biased region" description="Low complexity" evidence="10">
    <location>
        <begin position="2559"/>
        <end position="2573"/>
    </location>
</feature>
<dbReference type="SMART" id="SM01343">
    <property type="entry name" value="FATC"/>
    <property type="match status" value="1"/>
</dbReference>
<dbReference type="Pfam" id="PF00454">
    <property type="entry name" value="PI3_PI4_kinase"/>
    <property type="match status" value="1"/>
</dbReference>
<gene>
    <name evidence="14" type="ORF">QSP1433_LOCUS13905</name>
</gene>
<dbReference type="GO" id="GO:0016242">
    <property type="term" value="P:negative regulation of macroautophagy"/>
    <property type="evidence" value="ECO:0007669"/>
    <property type="project" value="TreeGrafter"/>
</dbReference>
<dbReference type="PANTHER" id="PTHR11139">
    <property type="entry name" value="ATAXIA TELANGIECTASIA MUTATED ATM -RELATED"/>
    <property type="match status" value="1"/>
</dbReference>
<feature type="region of interest" description="Disordered" evidence="10">
    <location>
        <begin position="2558"/>
        <end position="2582"/>
    </location>
</feature>
<dbReference type="GO" id="GO:0004674">
    <property type="term" value="F:protein serine/threonine kinase activity"/>
    <property type="evidence" value="ECO:0007669"/>
    <property type="project" value="UniProtKB-EC"/>
</dbReference>
<keyword evidence="4" id="KW-0677">Repeat</keyword>
<dbReference type="InterPro" id="IPR036738">
    <property type="entry name" value="FRB_sf"/>
</dbReference>
<proteinExistence type="inferred from homology"/>
<keyword evidence="6" id="KW-0418">Kinase</keyword>
<feature type="region of interest" description="Disordered" evidence="10">
    <location>
        <begin position="600"/>
        <end position="641"/>
    </location>
</feature>
<evidence type="ECO:0000256" key="8">
    <source>
        <dbReference type="ARBA" id="ARBA00047899"/>
    </source>
</evidence>
<evidence type="ECO:0000256" key="7">
    <source>
        <dbReference type="ARBA" id="ARBA00022840"/>
    </source>
</evidence>
<dbReference type="GO" id="GO:0044877">
    <property type="term" value="F:protein-containing complex binding"/>
    <property type="evidence" value="ECO:0007669"/>
    <property type="project" value="InterPro"/>
</dbReference>
<dbReference type="Pfam" id="PF11865">
    <property type="entry name" value="mTOR_dom"/>
    <property type="match status" value="1"/>
</dbReference>
<dbReference type="GO" id="GO:0031932">
    <property type="term" value="C:TORC2 complex"/>
    <property type="evidence" value="ECO:0007669"/>
    <property type="project" value="TreeGrafter"/>
</dbReference>
<feature type="compositionally biased region" description="Low complexity" evidence="10">
    <location>
        <begin position="632"/>
        <end position="641"/>
    </location>
</feature>
<dbReference type="SMART" id="SM00146">
    <property type="entry name" value="PI3Kc"/>
    <property type="match status" value="1"/>
</dbReference>
<dbReference type="InterPro" id="IPR011009">
    <property type="entry name" value="Kinase-like_dom_sf"/>
</dbReference>
<comment type="catalytic activity">
    <reaction evidence="9">
        <text>L-seryl-[protein] + ATP = O-phospho-L-seryl-[protein] + ADP + H(+)</text>
        <dbReference type="Rhea" id="RHEA:17989"/>
        <dbReference type="Rhea" id="RHEA-COMP:9863"/>
        <dbReference type="Rhea" id="RHEA-COMP:11604"/>
        <dbReference type="ChEBI" id="CHEBI:15378"/>
        <dbReference type="ChEBI" id="CHEBI:29999"/>
        <dbReference type="ChEBI" id="CHEBI:30616"/>
        <dbReference type="ChEBI" id="CHEBI:83421"/>
        <dbReference type="ChEBI" id="CHEBI:456216"/>
        <dbReference type="EC" id="2.7.11.1"/>
    </reaction>
</comment>
<dbReference type="PANTHER" id="PTHR11139:SF9">
    <property type="entry name" value="SERINE_THREONINE-PROTEIN KINASE MTOR"/>
    <property type="match status" value="1"/>
</dbReference>
<keyword evidence="5" id="KW-0547">Nucleotide-binding</keyword>
<reference evidence="14" key="1">
    <citation type="submission" date="2021-01" db="EMBL/GenBank/DDBJ databases">
        <authorList>
            <person name="Corre E."/>
            <person name="Pelletier E."/>
            <person name="Niang G."/>
            <person name="Scheremetjew M."/>
            <person name="Finn R."/>
            <person name="Kale V."/>
            <person name="Holt S."/>
            <person name="Cochrane G."/>
            <person name="Meng A."/>
            <person name="Brown T."/>
            <person name="Cohen L."/>
        </authorList>
    </citation>
    <scope>NUCLEOTIDE SEQUENCE</scope>
    <source>
        <strain evidence="14">NY070348D</strain>
    </source>
</reference>
<evidence type="ECO:0000256" key="2">
    <source>
        <dbReference type="ARBA" id="ARBA00012513"/>
    </source>
</evidence>
<dbReference type="PROSITE" id="PS51189">
    <property type="entry name" value="FAT"/>
    <property type="match status" value="1"/>
</dbReference>
<dbReference type="EC" id="2.7.11.1" evidence="2"/>
<feature type="compositionally biased region" description="Polar residues" evidence="10">
    <location>
        <begin position="1196"/>
        <end position="1208"/>
    </location>
</feature>
<feature type="region of interest" description="Disordered" evidence="10">
    <location>
        <begin position="278"/>
        <end position="316"/>
    </location>
</feature>
<comment type="similarity">
    <text evidence="1">Belongs to the PI3/PI4-kinase family.</text>
</comment>
<evidence type="ECO:0000256" key="3">
    <source>
        <dbReference type="ARBA" id="ARBA00022679"/>
    </source>
</evidence>
<feature type="region of interest" description="Disordered" evidence="10">
    <location>
        <begin position="3286"/>
        <end position="3311"/>
    </location>
</feature>
<dbReference type="InterPro" id="IPR000403">
    <property type="entry name" value="PI3/4_kinase_cat_dom"/>
</dbReference>
<feature type="compositionally biased region" description="Low complexity" evidence="10">
    <location>
        <begin position="1172"/>
        <end position="1188"/>
    </location>
</feature>
<dbReference type="InterPro" id="IPR011989">
    <property type="entry name" value="ARM-like"/>
</dbReference>
<evidence type="ECO:0000256" key="6">
    <source>
        <dbReference type="ARBA" id="ARBA00022777"/>
    </source>
</evidence>
<sequence>MYSTIYDRFNFGGKSGDTLQKSLEGLLSKDNTERTYCARKIRSYLEQEARGRSQESFGKVLNIIGERIAFWANGSDANASLACTVLIGEIMAIRHEEINNKTVQFANQLSVIIGQHATGRLPSNETNLSLKTLDSGTHVLGRLASGPTTATSVFVEFEMKRVLGWLRERNPPEMRRYAAVLILKELARNSPTLFNIYLEPFFECIYNLICDPKDRIRTTAAIALRHGLRVISQRDTRQKNRFYSDIYNRAKSEFPPIPEDLARLETFGEWSTDAGNTTVGNGGSFTSSASGATGADDESVHTAQTRSTRPPVDEATSSLNIDNASIGFIYKNGAHLHGALLALYELVGECTGEFVQNHFHEIFQGCVWRREIRFHSDSFVREALIMILPRLALHCPSVGAFDLFNRKVLQYLMAAANPAYYSNTASSSPSQRPFSRTAGTAARNSSRRAAFRAITQLGSLNKSQELFRTHIVGLFELVKGGMTPTSKWVFCPEALDCMRMLLLTHEVIGPIGTDSLVNMIPIMFVGGLNESLIRTLSVLSRSIPENISAIQNRLLQEVTSILAVSAIRGGKKNRLFQQQEQEKQFKQTVKMVMQEKMDVEGTISKRSSKASKRNSQGDKQSSRRILSHRSRGGSNSKSESLSSVKEVWRDLKGKATNWISGANQQPSINLGKHAEKYEYSETDPDIATQVLALRTLANFNFRGINLYPLLVAIVVRHLDAPHIRVRVEASRACCTVMYRQLNTSTNKEIDEDMEPVHFILEQLVIVALTDEDGSLRRLIVEELSCHFTGVLLKNFETVRSFLVLTNDLNFEVRAVAIEALGRFAMKSASYVMPSINKVLVRLLNELNFAVDTMHREESVVLLGLLVRSIGPTIARAHVAPITNTLLPKIHYVHKGVATAMLATLGEVARVGDEATLTPLFGKLLPIIADIIDGDSSSTPLKQEVALATLATLASNAGMPVWPYFCFHKLLDNILRIMVLANSAQTLRKQAMVTFGTLGALDPWLYRNQQTLALTMESEMFQPNLSNDSDRDLRNTVMLAYAAGVDSDDERDSGYSDSDSDSSSVATSEDEEYLTGESFGQDSLQDLLSELPPPLLLPETTQKKETLWGVDQRRTSYLSKADIYPDANSSAKDEASEMQGRFPKPQLLGPTVLPVPIRTTAVPPPSPKKRVRSSAGSNTKRSSRSSHSSLAHKRASTFQTSSTAKQSLSFPGKDNTRRSSARIFARKRASSGWRKSSIRDLAQQINIISQNMKQNRRRTSSILPGGEKQFSKNANDGAESSTRDRTGSKTEYTRQRSIGGAIAPASASKKRPERDADKGKRKILSAMANKGFSGAAEIAAEAAIAQVEKQQMMDNVNTDVYLFSSPGSFLPSMVGDAEEYYPRVAVLALSRVLGDPGLSQKHKTAIEVTLKIFRSLGKFCFPFLPIVMPHLIHVIQTMVTQGKNLSREVKVTQFRELGKLVDIVKRDIQPYVPSLFELVHELWHTTLKRETLRLVNKIASTLRADDLRPHIPRLLGDLLALLHEERDNLRFAESVLTLDVIGNLGASLEEHLFLVIPAITTLIDSVLISVATRSVAIRTLNQIVRTCNVAEYATLIMHPIIHVLSDCAKFSFNSQEAPDPTIAAWIAAEKADASAASSTAHKKPGEGTTPVAINVHSTNEMRARQRKRSESREDPKHNVLNEQGMLRGVVNVLTSLVYRLDGEYSAYIPIVEGPLRDAEEIAVAESMNGKWPNSEEDLASIKTYFDLTRKIIRGQVIGRPKWYDPTSEEGSVFLVDEDRDQKTSAKSAANSLSNPSQLNQMNIGQLKTAWDTAQISTEDEWLEWMRRFSLALLRESPQPSLQSCFSVAQVCEPLARELFNVAFLSCWVALDRIPRDYLMTQLEHALKAPKIPNDLLQVLLNLAEFMEHANNFLPIDIRILSDVALKCRANAKALRYKEMEFRTVPDECIESLITINNNLEQHQAAAGVVLYARTHFSHSKEVQPQWYERLGKWEDALRAYELQSQQLGLEHKELTQLTQHQLEVNVGRLRCLNKAGAWHTVLKTLESKWGELVDHDLEIGKRCGQKRGHNKREVSLSVNSAPDIVTRSEASDLFEELGGGAPQDTSPSPIGALVKNRSHLSSFDSHVGDEDARSLPRLSFDNGSPVRRDPRLSAVSSRHSTEDTKQTELGNIFGETSISTAEDRIFPVNALQRGRSPSKPNKSCTLGNIDGVIDVVTSELDDYFGGFGEHSNAVQKQLVDDRKGNQRKAEVTGHRKEVKSTQQGNVTGKDTDIRWYAQELATIGAFASYALGKWDEMTRYSSFLNEKRIDGCFLKIILSLHEEKLDSAQKYIDKAYEILNKKLSSLVVESYNRAYPRLLEVQHMVELQEILDYRRLLEKDNHHEAKRYLVRLRRTWSTRLQGVHNSAPVLLLILAYRGLVIDPIDDHDTWLNFAKVARKENLHSLSLQALMRLGIGAETKSSNFFNFGSKEVDSIAALHETGPLEQFRHFTSEDMAFHWISPSDRVKEQMRRKNNRVQPSVAFAYIKYIWSVGHRTEAISRLKRLRTVLMRILNQRDDGSVPGSVPGDSSVPEDATTDECTEPEDDEEHAYFTVDFHALDIKPSKVRQLRKLAVQVHCKLGSWLLMIQDEQSASFTKLQLSRSSTVYINEETTTPESEEVDEQGEKKQFEENRQNTFQKVLACYKNATDIDSSCYKAWHAWALTNFRASEAAKHMKEQSGNDVVELDPCVVPAIEGFFRSISLGRRGGVDVLQDILRLLTLWFTHSEDKEVERAVRDGFTRLEIDAWLGVIPQLIARLNKQGDLVCELLMRIGSAHPQILIYPLTVATKSDDEARSEAACYVMRYMRDSFHDLVDEAWLVSRELIRVAVLWHEKWYNRLEEASNRYFSPNRNVEQMINLLKPLHQEMDEGAETLHEIAFVQAFGLDLQEASEWLYKYVTTGSTEQAYLDQAWNLYYQVHTRIRVQLQGKRLELRHVSPHLLDSRDLQLAVPGTYEIGSPVIRISGFSPSVRIIPSKQRPRVITMQGSDGCPHMFLLKGNEDLRMDERVMQLFGLVNALLYLDSDTSKLGLEIQRYAVVPLSSSIGVVEWVPNCDTLLQLVKEYRETRNIVVNVEIQLMQELTQRYDSLTIMQKVEILEHALSQTSGQDLAKVLWLKSPNSEVWLDRRTAYTRSLAVMSMVGYILGLGDRHPSNLMLERSSGRILHIDFGDCFEVAMNREKFPEKVPFRLTRMLIKAMEASGIDGNFRHTCHSVMQVLRENDESILTMLEAFVYDPLISWRLLQQNTSPVPSEMDDDKPSIPEPIQAPPSEDTTHEVPVHLVASSSNDSAHDETLNKRAVQVIDRVRAKLKGKDFENLDNIDAPLPVTDQVAKLIKQATSIENLAQLYRGWSAAW</sequence>
<feature type="compositionally biased region" description="Basic and acidic residues" evidence="10">
    <location>
        <begin position="1280"/>
        <end position="1293"/>
    </location>
</feature>
<feature type="domain" description="PI3K/PI4K catalytic" evidence="11">
    <location>
        <begin position="3005"/>
        <end position="3322"/>
    </location>
</feature>
<protein>
    <recommendedName>
        <fullName evidence="2">non-specific serine/threonine protein kinase</fullName>
        <ecNumber evidence="2">2.7.11.1</ecNumber>
    </recommendedName>
</protein>
<dbReference type="SUPFAM" id="SSF47212">
    <property type="entry name" value="FKBP12-rapamycin-binding domain of FKBP-rapamycin-associated protein (FRAP)"/>
    <property type="match status" value="1"/>
</dbReference>
<dbReference type="InterPro" id="IPR003152">
    <property type="entry name" value="FATC_dom"/>
</dbReference>
<dbReference type="FunFam" id="1.20.120.150:FF:000001">
    <property type="entry name" value="Serine/threonine-protein kinase TOR"/>
    <property type="match status" value="1"/>
</dbReference>
<evidence type="ECO:0000256" key="4">
    <source>
        <dbReference type="ARBA" id="ARBA00022737"/>
    </source>
</evidence>
<feature type="compositionally biased region" description="Low complexity" evidence="10">
    <location>
        <begin position="284"/>
        <end position="294"/>
    </location>
</feature>
<feature type="compositionally biased region" description="Polar residues" evidence="10">
    <location>
        <begin position="1270"/>
        <end position="1279"/>
    </location>
</feature>
<feature type="compositionally biased region" description="Low complexity" evidence="10">
    <location>
        <begin position="1054"/>
        <end position="1066"/>
    </location>
</feature>
<dbReference type="GO" id="GO:0005737">
    <property type="term" value="C:cytoplasm"/>
    <property type="evidence" value="ECO:0007669"/>
    <property type="project" value="TreeGrafter"/>
</dbReference>
<feature type="compositionally biased region" description="Low complexity" evidence="10">
    <location>
        <begin position="1296"/>
        <end position="1306"/>
    </location>
</feature>
<keyword evidence="7" id="KW-0067">ATP-binding</keyword>
<dbReference type="InterPro" id="IPR050517">
    <property type="entry name" value="DDR_Repair_Kinase"/>
</dbReference>
<feature type="region of interest" description="Disordered" evidence="10">
    <location>
        <begin position="2121"/>
        <end position="2164"/>
    </location>
</feature>
<evidence type="ECO:0000259" key="11">
    <source>
        <dbReference type="PROSITE" id="PS50290"/>
    </source>
</evidence>
<dbReference type="InterPro" id="IPR003151">
    <property type="entry name" value="PIK-rel_kinase_FAT"/>
</dbReference>
<feature type="region of interest" description="Disordered" evidence="10">
    <location>
        <begin position="1248"/>
        <end position="1319"/>
    </location>
</feature>
<dbReference type="GO" id="GO:0005524">
    <property type="term" value="F:ATP binding"/>
    <property type="evidence" value="ECO:0007669"/>
    <property type="project" value="UniProtKB-KW"/>
</dbReference>
<name>A0A7S2WNP5_9STRA</name>
<organism evidence="14">
    <name type="scientific">Mucochytrium quahogii</name>
    <dbReference type="NCBI Taxonomy" id="96639"/>
    <lineage>
        <taxon>Eukaryota</taxon>
        <taxon>Sar</taxon>
        <taxon>Stramenopiles</taxon>
        <taxon>Bigyra</taxon>
        <taxon>Labyrinthulomycetes</taxon>
        <taxon>Thraustochytrida</taxon>
        <taxon>Thraustochytriidae</taxon>
        <taxon>Mucochytrium</taxon>
    </lineage>
</organism>
<dbReference type="GO" id="GO:0005634">
    <property type="term" value="C:nucleus"/>
    <property type="evidence" value="ECO:0007669"/>
    <property type="project" value="TreeGrafter"/>
</dbReference>
<evidence type="ECO:0000256" key="1">
    <source>
        <dbReference type="ARBA" id="ARBA00011031"/>
    </source>
</evidence>
<evidence type="ECO:0000259" key="12">
    <source>
        <dbReference type="PROSITE" id="PS51189"/>
    </source>
</evidence>
<dbReference type="InterPro" id="IPR024585">
    <property type="entry name" value="mTOR_dom"/>
</dbReference>
<feature type="domain" description="FAT" evidence="12">
    <location>
        <begin position="2264"/>
        <end position="2829"/>
    </location>
</feature>
<keyword evidence="3" id="KW-0808">Transferase</keyword>
<dbReference type="InterPro" id="IPR009076">
    <property type="entry name" value="FRB_dom"/>
</dbReference>
<evidence type="ECO:0000256" key="10">
    <source>
        <dbReference type="SAM" id="MobiDB-lite"/>
    </source>
</evidence>
<dbReference type="GO" id="GO:0031931">
    <property type="term" value="C:TORC1 complex"/>
    <property type="evidence" value="ECO:0007669"/>
    <property type="project" value="TreeGrafter"/>
</dbReference>
<dbReference type="Pfam" id="PF08771">
    <property type="entry name" value="FRB_dom"/>
    <property type="match status" value="1"/>
</dbReference>
<evidence type="ECO:0000313" key="14">
    <source>
        <dbReference type="EMBL" id="CAD9699438.1"/>
    </source>
</evidence>
<dbReference type="PROSITE" id="PS00916">
    <property type="entry name" value="PI3_4_KINASE_2"/>
    <property type="match status" value="1"/>
</dbReference>
<dbReference type="PROSITE" id="PS51190">
    <property type="entry name" value="FATC"/>
    <property type="match status" value="1"/>
</dbReference>
<dbReference type="Gene3D" id="1.20.120.150">
    <property type="entry name" value="FKBP12-rapamycin binding domain"/>
    <property type="match status" value="1"/>
</dbReference>
<evidence type="ECO:0000256" key="5">
    <source>
        <dbReference type="ARBA" id="ARBA00022741"/>
    </source>
</evidence>
<dbReference type="Pfam" id="PF02260">
    <property type="entry name" value="FATC"/>
    <property type="match status" value="1"/>
</dbReference>
<feature type="domain" description="FATC" evidence="13">
    <location>
        <begin position="3361"/>
        <end position="3393"/>
    </location>
</feature>
<dbReference type="InterPro" id="IPR018936">
    <property type="entry name" value="PI3/4_kinase_CS"/>
</dbReference>
<evidence type="ECO:0000256" key="9">
    <source>
        <dbReference type="ARBA" id="ARBA00048679"/>
    </source>
</evidence>
<feature type="region of interest" description="Disordered" evidence="10">
    <location>
        <begin position="1635"/>
        <end position="1675"/>
    </location>
</feature>